<comment type="caution">
    <text evidence="1">The sequence shown here is derived from an EMBL/GenBank/DDBJ whole genome shotgun (WGS) entry which is preliminary data.</text>
</comment>
<sequence length="387" mass="40350">MGSGASLAAAGAAKGAVCTGVCLGGACTLTLGAIGGDRERIEDGLQDLQAGASELLRGSAVVASTATAVALVTCAGSIARLAESGPKSALLGLTEAPAAAMEGAKMGPLGAVAGALVAAHGQGGSLQQRLQRLGTAARAERERVLEEVAALQIRPSSGSASLPLWQLAELSWAAYAEAEVDGFRRDLSGLRDPEEEVEAQMSIFLRRGGSGSADLAVMVIRGTADRHDTKRDWHSVVLGVYPGAFVLTAAEVVRMYQEQGCEVMVTGHSLGGYFAEVLSTTLGLPGCAFAAPGPGSHLGPLEVPGFLVVNHEADCIGNHNCDLHMQPPVYLLDDGVLLLPWTAHRMDRMLQSMKKRQDWTNLTARQLCAAEPEPSIPRVFPGLRSRR</sequence>
<proteinExistence type="predicted"/>
<evidence type="ECO:0008006" key="3">
    <source>
        <dbReference type="Google" id="ProtNLM"/>
    </source>
</evidence>
<dbReference type="Proteomes" id="UP001642464">
    <property type="component" value="Unassembled WGS sequence"/>
</dbReference>
<reference evidence="1 2" key="1">
    <citation type="submission" date="2024-02" db="EMBL/GenBank/DDBJ databases">
        <authorList>
            <person name="Chen Y."/>
            <person name="Shah S."/>
            <person name="Dougan E. K."/>
            <person name="Thang M."/>
            <person name="Chan C."/>
        </authorList>
    </citation>
    <scope>NUCLEOTIDE SEQUENCE [LARGE SCALE GENOMIC DNA]</scope>
</reference>
<name>A0ABP0JI91_9DINO</name>
<keyword evidence="2" id="KW-1185">Reference proteome</keyword>
<dbReference type="SUPFAM" id="SSF53474">
    <property type="entry name" value="alpha/beta-Hydrolases"/>
    <property type="match status" value="1"/>
</dbReference>
<dbReference type="Pfam" id="PF26363">
    <property type="entry name" value="Phospholipase-like"/>
    <property type="match status" value="1"/>
</dbReference>
<dbReference type="InterPro" id="IPR029058">
    <property type="entry name" value="AB_hydrolase_fold"/>
</dbReference>
<gene>
    <name evidence="1" type="ORF">SCF082_LOCUS12156</name>
</gene>
<evidence type="ECO:0000313" key="2">
    <source>
        <dbReference type="Proteomes" id="UP001642464"/>
    </source>
</evidence>
<evidence type="ECO:0000313" key="1">
    <source>
        <dbReference type="EMBL" id="CAK9013985.1"/>
    </source>
</evidence>
<accession>A0ABP0JI91</accession>
<protein>
    <recommendedName>
        <fullName evidence="3">Fungal lipase-like domain-containing protein</fullName>
    </recommendedName>
</protein>
<dbReference type="EMBL" id="CAXAMM010007369">
    <property type="protein sequence ID" value="CAK9013985.1"/>
    <property type="molecule type" value="Genomic_DNA"/>
</dbReference>
<organism evidence="1 2">
    <name type="scientific">Durusdinium trenchii</name>
    <dbReference type="NCBI Taxonomy" id="1381693"/>
    <lineage>
        <taxon>Eukaryota</taxon>
        <taxon>Sar</taxon>
        <taxon>Alveolata</taxon>
        <taxon>Dinophyceae</taxon>
        <taxon>Suessiales</taxon>
        <taxon>Symbiodiniaceae</taxon>
        <taxon>Durusdinium</taxon>
    </lineage>
</organism>